<evidence type="ECO:0000313" key="6">
    <source>
        <dbReference type="Proteomes" id="UP000051461"/>
    </source>
</evidence>
<dbReference type="AlphaFoldDB" id="A0A0R1GEV6"/>
<accession>A0A0R1GEV6</accession>
<protein>
    <submittedName>
        <fullName evidence="5">Cell surface protein</fullName>
    </submittedName>
</protein>
<dbReference type="PATRIC" id="fig|1423726.3.peg.2078"/>
<evidence type="ECO:0000259" key="3">
    <source>
        <dbReference type="Pfam" id="PF06030"/>
    </source>
</evidence>
<reference evidence="5 6" key="1">
    <citation type="journal article" date="2015" name="Genome Announc.">
        <title>Expanding the biotechnology potential of lactobacilli through comparative genomics of 213 strains and associated genera.</title>
        <authorList>
            <person name="Sun Z."/>
            <person name="Harris H.M."/>
            <person name="McCann A."/>
            <person name="Guo C."/>
            <person name="Argimon S."/>
            <person name="Zhang W."/>
            <person name="Yang X."/>
            <person name="Jeffery I.B."/>
            <person name="Cooney J.C."/>
            <person name="Kagawa T.F."/>
            <person name="Liu W."/>
            <person name="Song Y."/>
            <person name="Salvetti E."/>
            <person name="Wrobel A."/>
            <person name="Rasinkangas P."/>
            <person name="Parkhill J."/>
            <person name="Rea M.C."/>
            <person name="O'Sullivan O."/>
            <person name="Ritari J."/>
            <person name="Douillard F.P."/>
            <person name="Paul Ross R."/>
            <person name="Yang R."/>
            <person name="Briner A.E."/>
            <person name="Felis G.E."/>
            <person name="de Vos W.M."/>
            <person name="Barrangou R."/>
            <person name="Klaenhammer T.R."/>
            <person name="Caufield P.W."/>
            <person name="Cui Y."/>
            <person name="Zhang H."/>
            <person name="O'Toole P.W."/>
        </authorList>
    </citation>
    <scope>NUCLEOTIDE SEQUENCE [LARGE SCALE GENOMIC DNA]</scope>
    <source>
        <strain evidence="5 6">DSM 20003</strain>
    </source>
</reference>
<feature type="transmembrane region" description="Helical" evidence="1">
    <location>
        <begin position="307"/>
        <end position="328"/>
    </location>
</feature>
<keyword evidence="1" id="KW-1133">Transmembrane helix</keyword>
<feature type="signal peptide" evidence="2">
    <location>
        <begin position="1"/>
        <end position="29"/>
    </location>
</feature>
<keyword evidence="1" id="KW-0812">Transmembrane</keyword>
<dbReference type="Pfam" id="PF06030">
    <property type="entry name" value="WxLIP_PGBD"/>
    <property type="match status" value="1"/>
</dbReference>
<sequence>MKGILMRKLMALIGVVLGLVLAGGQPAHAASGSRFTLTPVLSDSQSKQAGIFDIVAKPGSQVKIAGKVTNLAGSKRTVQVQITNAGITQSGQIDYTPGVNRDKTLKHPLTSMTAGKQTITLAAHQSKQVTFTLNIPQKGFKGMKLGALYAIDPQTYGGSGKGVSLSNRFSMYTAINLRTSKKYVHPDLKIAKVRYSQQNHQAAVLARLQNPKPELFGQMTVTTKVTKQGSKKVLLSRTAHKQAMAPNAHYDFATLATDGLRAGKYTLQLDAKSGTRKWHFTRHFTVTRKQAAAIDSATSITTPGTPWYVWVLIGLAVVIIALLGVILWRRRKQQH</sequence>
<dbReference type="Proteomes" id="UP000051461">
    <property type="component" value="Unassembled WGS sequence"/>
</dbReference>
<evidence type="ECO:0000256" key="2">
    <source>
        <dbReference type="SAM" id="SignalP"/>
    </source>
</evidence>
<dbReference type="STRING" id="1423726.FC07_GL002002"/>
<gene>
    <name evidence="5" type="ORF">FC07_GL002002</name>
</gene>
<organism evidence="5 6">
    <name type="scientific">Loigolactobacillus bifermentans DSM 20003</name>
    <dbReference type="NCBI Taxonomy" id="1423726"/>
    <lineage>
        <taxon>Bacteria</taxon>
        <taxon>Bacillati</taxon>
        <taxon>Bacillota</taxon>
        <taxon>Bacilli</taxon>
        <taxon>Lactobacillales</taxon>
        <taxon>Lactobacillaceae</taxon>
        <taxon>Loigolactobacillus</taxon>
    </lineage>
</organism>
<dbReference type="InterPro" id="IPR010317">
    <property type="entry name" value="WxLIP_PGBD"/>
</dbReference>
<feature type="domain" description="WxL Interacting Protein host binding" evidence="4">
    <location>
        <begin position="161"/>
        <end position="293"/>
    </location>
</feature>
<keyword evidence="1" id="KW-0472">Membrane</keyword>
<dbReference type="EMBL" id="AZDA01000140">
    <property type="protein sequence ID" value="KRK32576.1"/>
    <property type="molecule type" value="Genomic_DNA"/>
</dbReference>
<dbReference type="Pfam" id="PF11797">
    <property type="entry name" value="WxLIP_HBD"/>
    <property type="match status" value="1"/>
</dbReference>
<evidence type="ECO:0000256" key="1">
    <source>
        <dbReference type="SAM" id="Phobius"/>
    </source>
</evidence>
<keyword evidence="2" id="KW-0732">Signal</keyword>
<dbReference type="OrthoDB" id="2365961at2"/>
<comment type="caution">
    <text evidence="5">The sequence shown here is derived from an EMBL/GenBank/DDBJ whole genome shotgun (WGS) entry which is preliminary data.</text>
</comment>
<proteinExistence type="predicted"/>
<evidence type="ECO:0000259" key="4">
    <source>
        <dbReference type="Pfam" id="PF11797"/>
    </source>
</evidence>
<evidence type="ECO:0000313" key="5">
    <source>
        <dbReference type="EMBL" id="KRK32576.1"/>
    </source>
</evidence>
<name>A0A0R1GEV6_9LACO</name>
<feature type="chain" id="PRO_5006404469" evidence="2">
    <location>
        <begin position="30"/>
        <end position="335"/>
    </location>
</feature>
<dbReference type="InterPro" id="IPR021759">
    <property type="entry name" value="WxLIP_HBD"/>
</dbReference>
<keyword evidence="6" id="KW-1185">Reference proteome</keyword>
<feature type="domain" description="WxL Interacting Protein peptidoglycan binding" evidence="3">
    <location>
        <begin position="35"/>
        <end position="150"/>
    </location>
</feature>